<organism evidence="1 2">
    <name type="scientific">Haloferula luteola</name>
    <dbReference type="NCBI Taxonomy" id="595692"/>
    <lineage>
        <taxon>Bacteria</taxon>
        <taxon>Pseudomonadati</taxon>
        <taxon>Verrucomicrobiota</taxon>
        <taxon>Verrucomicrobiia</taxon>
        <taxon>Verrucomicrobiales</taxon>
        <taxon>Verrucomicrobiaceae</taxon>
        <taxon>Haloferula</taxon>
    </lineage>
</organism>
<proteinExistence type="predicted"/>
<name>A0A840UYT3_9BACT</name>
<evidence type="ECO:0000313" key="1">
    <source>
        <dbReference type="EMBL" id="MBB5350942.1"/>
    </source>
</evidence>
<dbReference type="EMBL" id="JACHFD010000004">
    <property type="protein sequence ID" value="MBB5350942.1"/>
    <property type="molecule type" value="Genomic_DNA"/>
</dbReference>
<keyword evidence="2" id="KW-1185">Reference proteome</keyword>
<evidence type="ECO:0000313" key="2">
    <source>
        <dbReference type="Proteomes" id="UP000557717"/>
    </source>
</evidence>
<sequence>MGIFAWVSSIQSRKVLQITQSIRVNFVWNLPRSVAAAPPIKIRLPMQFELTILPHRMVRVALSRSSCRNPA</sequence>
<reference evidence="1 2" key="1">
    <citation type="submission" date="2020-08" db="EMBL/GenBank/DDBJ databases">
        <title>Genomic Encyclopedia of Type Strains, Phase IV (KMG-IV): sequencing the most valuable type-strain genomes for metagenomic binning, comparative biology and taxonomic classification.</title>
        <authorList>
            <person name="Goeker M."/>
        </authorList>
    </citation>
    <scope>NUCLEOTIDE SEQUENCE [LARGE SCALE GENOMIC DNA]</scope>
    <source>
        <strain evidence="1 2">YC6886</strain>
    </source>
</reference>
<protein>
    <submittedName>
        <fullName evidence="1">Uncharacterized protein</fullName>
    </submittedName>
</protein>
<gene>
    <name evidence="1" type="ORF">HNR46_001176</name>
</gene>
<accession>A0A840UYT3</accession>
<dbReference type="AlphaFoldDB" id="A0A840UYT3"/>
<comment type="caution">
    <text evidence="1">The sequence shown here is derived from an EMBL/GenBank/DDBJ whole genome shotgun (WGS) entry which is preliminary data.</text>
</comment>
<dbReference type="Proteomes" id="UP000557717">
    <property type="component" value="Unassembled WGS sequence"/>
</dbReference>